<evidence type="ECO:0000313" key="1">
    <source>
        <dbReference type="EMBL" id="CAB4138664.1"/>
    </source>
</evidence>
<protein>
    <submittedName>
        <fullName evidence="1">Uncharacterized protein</fullName>
    </submittedName>
</protein>
<name>A0A6J5LVN1_9CAUD</name>
<accession>A0A6J5LVN1</accession>
<proteinExistence type="predicted"/>
<gene>
    <name evidence="1" type="ORF">UFOVP334_7</name>
</gene>
<dbReference type="EMBL" id="LR796346">
    <property type="protein sequence ID" value="CAB4138664.1"/>
    <property type="molecule type" value="Genomic_DNA"/>
</dbReference>
<reference evidence="1" key="1">
    <citation type="submission" date="2020-04" db="EMBL/GenBank/DDBJ databases">
        <authorList>
            <person name="Chiriac C."/>
            <person name="Salcher M."/>
            <person name="Ghai R."/>
            <person name="Kavagutti S V."/>
        </authorList>
    </citation>
    <scope>NUCLEOTIDE SEQUENCE</scope>
</reference>
<organism evidence="1">
    <name type="scientific">uncultured Caudovirales phage</name>
    <dbReference type="NCBI Taxonomy" id="2100421"/>
    <lineage>
        <taxon>Viruses</taxon>
        <taxon>Duplodnaviria</taxon>
        <taxon>Heunggongvirae</taxon>
        <taxon>Uroviricota</taxon>
        <taxon>Caudoviricetes</taxon>
        <taxon>Peduoviridae</taxon>
        <taxon>Maltschvirus</taxon>
        <taxon>Maltschvirus maltsch</taxon>
    </lineage>
</organism>
<sequence length="44" mass="4866">MKMDKVSFIEVDGVEHAIIDHGNGEFTSMTKAHYDAQAAEIAEE</sequence>